<feature type="region of interest" description="Disordered" evidence="1">
    <location>
        <begin position="1"/>
        <end position="20"/>
    </location>
</feature>
<sequence length="82" mass="9113">MTARRRRRAPPAEPAYTPGALLDWRDSSHWSERELPCRYCGFDTSLRDSKGKPAHKVCAEDALAIQAAETAAAYHQNGQQTA</sequence>
<name>A0AAP6BL51_9ACTN</name>
<evidence type="ECO:0000313" key="3">
    <source>
        <dbReference type="Proteomes" id="UP001282288"/>
    </source>
</evidence>
<reference evidence="2" key="1">
    <citation type="journal article" date="2023" name="Microb. Genom.">
        <title>Mesoterricola silvestris gen. nov., sp. nov., Mesoterricola sediminis sp. nov., Geothrix oryzae sp. nov., Geothrix edaphica sp. nov., Geothrix rubra sp. nov., and Geothrix limicola sp. nov., six novel members of Acidobacteriota isolated from soils.</title>
        <authorList>
            <person name="Weisberg A.J."/>
            <person name="Pearce E."/>
            <person name="Kramer C.G."/>
            <person name="Chang J.H."/>
            <person name="Clarke C.R."/>
        </authorList>
    </citation>
    <scope>NUCLEOTIDE SEQUENCE</scope>
    <source>
        <strain evidence="2">NRRL_B-16521</strain>
    </source>
</reference>
<dbReference type="RefSeq" id="WP_010353389.1">
    <property type="nucleotide sequence ID" value="NZ_JAGJBY010000001.1"/>
</dbReference>
<accession>A0AAP6BL51</accession>
<dbReference type="AlphaFoldDB" id="A0AAP6BL51"/>
<protein>
    <submittedName>
        <fullName evidence="2">Uncharacterized protein</fullName>
    </submittedName>
</protein>
<evidence type="ECO:0000313" key="2">
    <source>
        <dbReference type="EMBL" id="MDX2966625.1"/>
    </source>
</evidence>
<dbReference type="EMBL" id="JARAWC010000063">
    <property type="protein sequence ID" value="MDX2966625.1"/>
    <property type="molecule type" value="Genomic_DNA"/>
</dbReference>
<organism evidence="2 3">
    <name type="scientific">Streptomyces acidiscabies</name>
    <dbReference type="NCBI Taxonomy" id="42234"/>
    <lineage>
        <taxon>Bacteria</taxon>
        <taxon>Bacillati</taxon>
        <taxon>Actinomycetota</taxon>
        <taxon>Actinomycetes</taxon>
        <taxon>Kitasatosporales</taxon>
        <taxon>Streptomycetaceae</taxon>
        <taxon>Streptomyces</taxon>
    </lineage>
</organism>
<gene>
    <name evidence="2" type="ORF">PV399_44035</name>
</gene>
<comment type="caution">
    <text evidence="2">The sequence shown here is derived from an EMBL/GenBank/DDBJ whole genome shotgun (WGS) entry which is preliminary data.</text>
</comment>
<dbReference type="GeneID" id="69804765"/>
<proteinExistence type="predicted"/>
<evidence type="ECO:0000256" key="1">
    <source>
        <dbReference type="SAM" id="MobiDB-lite"/>
    </source>
</evidence>
<dbReference type="Proteomes" id="UP001282288">
    <property type="component" value="Unassembled WGS sequence"/>
</dbReference>